<feature type="transmembrane region" description="Helical" evidence="7">
    <location>
        <begin position="220"/>
        <end position="241"/>
    </location>
</feature>
<accession>A0A8J6J1Q2</accession>
<feature type="transmembrane region" description="Helical" evidence="7">
    <location>
        <begin position="124"/>
        <end position="141"/>
    </location>
</feature>
<keyword evidence="4 7" id="KW-0812">Transmembrane</keyword>
<keyword evidence="5 7" id="KW-1133">Transmembrane helix</keyword>
<keyword evidence="3" id="KW-1003">Cell membrane</keyword>
<evidence type="ECO:0000256" key="7">
    <source>
        <dbReference type="SAM" id="Phobius"/>
    </source>
</evidence>
<feature type="transmembrane region" description="Helical" evidence="7">
    <location>
        <begin position="162"/>
        <end position="180"/>
    </location>
</feature>
<evidence type="ECO:0000313" key="9">
    <source>
        <dbReference type="Proteomes" id="UP000628736"/>
    </source>
</evidence>
<keyword evidence="6 7" id="KW-0472">Membrane</keyword>
<dbReference type="GO" id="GO:0016020">
    <property type="term" value="C:membrane"/>
    <property type="evidence" value="ECO:0007669"/>
    <property type="project" value="UniProtKB-SubCell"/>
</dbReference>
<proteinExistence type="predicted"/>
<evidence type="ECO:0000256" key="2">
    <source>
        <dbReference type="ARBA" id="ARBA00022448"/>
    </source>
</evidence>
<feature type="transmembrane region" description="Helical" evidence="7">
    <location>
        <begin position="100"/>
        <end position="118"/>
    </location>
</feature>
<evidence type="ECO:0000256" key="5">
    <source>
        <dbReference type="ARBA" id="ARBA00022989"/>
    </source>
</evidence>
<dbReference type="PANTHER" id="PTHR36838:SF1">
    <property type="entry name" value="SLR1864 PROTEIN"/>
    <property type="match status" value="1"/>
</dbReference>
<comment type="caution">
    <text evidence="8">The sequence shown here is derived from an EMBL/GenBank/DDBJ whole genome shotgun (WGS) entry which is preliminary data.</text>
</comment>
<feature type="transmembrane region" description="Helical" evidence="7">
    <location>
        <begin position="63"/>
        <end position="88"/>
    </location>
</feature>
<dbReference type="RefSeq" id="WP_186852735.1">
    <property type="nucleotide sequence ID" value="NZ_JACOPO010000004.1"/>
</dbReference>
<name>A0A8J6J1Q2_9FIRM</name>
<dbReference type="AlphaFoldDB" id="A0A8J6J1Q2"/>
<evidence type="ECO:0000256" key="6">
    <source>
        <dbReference type="ARBA" id="ARBA00023136"/>
    </source>
</evidence>
<evidence type="ECO:0000256" key="1">
    <source>
        <dbReference type="ARBA" id="ARBA00004141"/>
    </source>
</evidence>
<organism evidence="8 9">
    <name type="scientific">Flintibacter hominis</name>
    <dbReference type="NCBI Taxonomy" id="2763048"/>
    <lineage>
        <taxon>Bacteria</taxon>
        <taxon>Bacillati</taxon>
        <taxon>Bacillota</taxon>
        <taxon>Clostridia</taxon>
        <taxon>Eubacteriales</taxon>
        <taxon>Flintibacter</taxon>
    </lineage>
</organism>
<feature type="transmembrane region" description="Helical" evidence="7">
    <location>
        <begin position="37"/>
        <end position="57"/>
    </location>
</feature>
<dbReference type="EMBL" id="JACOPO010000004">
    <property type="protein sequence ID" value="MBC5722684.1"/>
    <property type="molecule type" value="Genomic_DNA"/>
</dbReference>
<dbReference type="PANTHER" id="PTHR36838">
    <property type="entry name" value="AUXIN EFFLUX CARRIER FAMILY PROTEIN"/>
    <property type="match status" value="1"/>
</dbReference>
<keyword evidence="2" id="KW-0813">Transport</keyword>
<feature type="transmembrane region" description="Helical" evidence="7">
    <location>
        <begin position="6"/>
        <end position="25"/>
    </location>
</feature>
<dbReference type="Proteomes" id="UP000628736">
    <property type="component" value="Unassembled WGS sequence"/>
</dbReference>
<evidence type="ECO:0000313" key="8">
    <source>
        <dbReference type="EMBL" id="MBC5722684.1"/>
    </source>
</evidence>
<feature type="transmembrane region" description="Helical" evidence="7">
    <location>
        <begin position="186"/>
        <end position="208"/>
    </location>
</feature>
<evidence type="ECO:0000256" key="4">
    <source>
        <dbReference type="ARBA" id="ARBA00022692"/>
    </source>
</evidence>
<keyword evidence="9" id="KW-1185">Reference proteome</keyword>
<dbReference type="Pfam" id="PF03547">
    <property type="entry name" value="Mem_trans"/>
    <property type="match status" value="2"/>
</dbReference>
<feature type="transmembrane region" description="Helical" evidence="7">
    <location>
        <begin position="253"/>
        <end position="274"/>
    </location>
</feature>
<gene>
    <name evidence="8" type="ORF">H8S11_07650</name>
</gene>
<feature type="transmembrane region" description="Helical" evidence="7">
    <location>
        <begin position="286"/>
        <end position="308"/>
    </location>
</feature>
<comment type="subcellular location">
    <subcellularLocation>
        <location evidence="1">Membrane</location>
        <topology evidence="1">Multi-pass membrane protein</topology>
    </subcellularLocation>
</comment>
<protein>
    <submittedName>
        <fullName evidence="8">AEC family transporter</fullName>
    </submittedName>
</protein>
<dbReference type="InterPro" id="IPR004776">
    <property type="entry name" value="Mem_transp_PIN-like"/>
</dbReference>
<evidence type="ECO:0000256" key="3">
    <source>
        <dbReference type="ARBA" id="ARBA00022475"/>
    </source>
</evidence>
<dbReference type="GO" id="GO:0055085">
    <property type="term" value="P:transmembrane transport"/>
    <property type="evidence" value="ECO:0007669"/>
    <property type="project" value="InterPro"/>
</dbReference>
<sequence>MELSLMLMEQILAMVLMAAAGFLAAKAGVLTGDQSRVLSKAVLYIALPCTLVNAFQTDYDPNILGAFLVTLAIAVLIHGIFWLVCWLLDRTGRQLTPAEKASVIYSNAGNLIIPIVLNTLGQEYVIYTCSYMAFQGFLVWTHGQKLMGGEGRLTLKKVVKNPCLCAILMGMALFFLHIRLPDVLGTAVSSMGSCVGPLSMVVVGVLLAETDLKAAFSSRGIYRVVFLRLIILPLLVVALLWGVERVWGHSQILLVSLLCAIGPAAATLTQMAQLYKSAESRYTSSINVVTSVLCAATMPPMIVLFQMLTT</sequence>
<reference evidence="8" key="1">
    <citation type="submission" date="2020-08" db="EMBL/GenBank/DDBJ databases">
        <title>Genome public.</title>
        <authorList>
            <person name="Liu C."/>
            <person name="Sun Q."/>
        </authorList>
    </citation>
    <scope>NUCLEOTIDE SEQUENCE</scope>
    <source>
        <strain evidence="8">NSJ-23</strain>
    </source>
</reference>